<evidence type="ECO:0000313" key="2">
    <source>
        <dbReference type="Proteomes" id="UP000196573"/>
    </source>
</evidence>
<name>A0A1X7AJQ5_9GAMM</name>
<reference evidence="1 2" key="1">
    <citation type="submission" date="2017-03" db="EMBL/GenBank/DDBJ databases">
        <authorList>
            <person name="Afonso C.L."/>
            <person name="Miller P.J."/>
            <person name="Scott M.A."/>
            <person name="Spackman E."/>
            <person name="Goraichik I."/>
            <person name="Dimitrov K.M."/>
            <person name="Suarez D.L."/>
            <person name="Swayne D.E."/>
        </authorList>
    </citation>
    <scope>NUCLEOTIDE SEQUENCE [LARGE SCALE GENOMIC DNA]</scope>
    <source>
        <strain evidence="1">SB41UT1</strain>
    </source>
</reference>
<dbReference type="Proteomes" id="UP000196573">
    <property type="component" value="Unassembled WGS sequence"/>
</dbReference>
<evidence type="ECO:0000313" key="1">
    <source>
        <dbReference type="EMBL" id="SMA45902.1"/>
    </source>
</evidence>
<protein>
    <submittedName>
        <fullName evidence="1">Uncharacterized protein</fullName>
    </submittedName>
</protein>
<dbReference type="EMBL" id="FWPT01000004">
    <property type="protein sequence ID" value="SMA45902.1"/>
    <property type="molecule type" value="Genomic_DNA"/>
</dbReference>
<gene>
    <name evidence="1" type="ORF">EHSB41UT_02028</name>
</gene>
<keyword evidence="2" id="KW-1185">Reference proteome</keyword>
<dbReference type="RefSeq" id="WP_087109436.1">
    <property type="nucleotide sequence ID" value="NZ_CBCSCN010000002.1"/>
</dbReference>
<proteinExistence type="predicted"/>
<organism evidence="1 2">
    <name type="scientific">Parendozoicomonas haliclonae</name>
    <dbReference type="NCBI Taxonomy" id="1960125"/>
    <lineage>
        <taxon>Bacteria</taxon>
        <taxon>Pseudomonadati</taxon>
        <taxon>Pseudomonadota</taxon>
        <taxon>Gammaproteobacteria</taxon>
        <taxon>Oceanospirillales</taxon>
        <taxon>Endozoicomonadaceae</taxon>
        <taxon>Parendozoicomonas</taxon>
    </lineage>
</organism>
<accession>A0A1X7AJQ5</accession>
<sequence length="147" mass="16564">MSAIAAQLEYLSLKVRPLLPAPDVKARFKRRTVKVVQASKSRIGGFFRNFGKNVRLGARNFRRAQNVALLLLLQRLSQLSYIALLEYFSMFSGIPVPQSYYVLDLVCNVEDSLNMNSSVPVNNFVQDYTQRHAPGMALDAAYKMVCS</sequence>
<dbReference type="AlphaFoldDB" id="A0A1X7AJQ5"/>